<keyword evidence="3" id="KW-1185">Reference proteome</keyword>
<sequence>MLSRRDLIQSQQYLTLRQVRALLAHRPDPLDWAGRHGGATAFAGIMILVIALAGAAVIGIIFPGGKTTWQSCDTVIVERDTGATYVCDATSKTLYPVANFSSAALIMGGSKSVRVAGASLNWSRGALLGLAGAPDELVSSKKYLTGAWSLCSLSRPGAAGRGGPATVILAGAQPAAGMPVGERGVLLAGSDGTRYLLWSGHRFPIREPGYVLPALGFAAQDGVAVADAWLAPIPLGATLGPIDVADRGTQLPGFPHAKVGQLVKLPGADGTDRVYLVRREGLQELTALQQALVRGAAVTQPVTLTPAALAGAPIMAPMVLSGFAPPTQLPAFARPADGVVCAEMLGDTITVTIDGELPARAASVVARRAVGYGVPVADAVLVAPGHAVLARSMASPGASGGPLVLITDLGVRHACASDDVPAMLGFSGTPVPLPAALLDRVEEGIALDPARARSALAPNPR</sequence>
<reference evidence="3" key="1">
    <citation type="journal article" date="2019" name="Int. J. Syst. Evol. Microbiol.">
        <title>The Global Catalogue of Microorganisms (GCM) 10K type strain sequencing project: providing services to taxonomists for standard genome sequencing and annotation.</title>
        <authorList>
            <consortium name="The Broad Institute Genomics Platform"/>
            <consortium name="The Broad Institute Genome Sequencing Center for Infectious Disease"/>
            <person name="Wu L."/>
            <person name="Ma J."/>
        </authorList>
    </citation>
    <scope>NUCLEOTIDE SEQUENCE [LARGE SCALE GENOMIC DNA]</scope>
    <source>
        <strain evidence="3">JCM 31037</strain>
    </source>
</reference>
<dbReference type="PANTHER" id="PTHR40765">
    <property type="entry name" value="ESX-2 SECRETION SYSTEM ATPASE ECCB2"/>
    <property type="match status" value="1"/>
</dbReference>
<protein>
    <submittedName>
        <fullName evidence="2">Type VII secretion protein EccB</fullName>
    </submittedName>
</protein>
<organism evidence="2 3">
    <name type="scientific">Micromonospora sonneratiae</name>
    <dbReference type="NCBI Taxonomy" id="1184706"/>
    <lineage>
        <taxon>Bacteria</taxon>
        <taxon>Bacillati</taxon>
        <taxon>Actinomycetota</taxon>
        <taxon>Actinomycetes</taxon>
        <taxon>Micromonosporales</taxon>
        <taxon>Micromonosporaceae</taxon>
        <taxon>Micromonospora</taxon>
    </lineage>
</organism>
<dbReference type="EMBL" id="JBHTMP010000009">
    <property type="protein sequence ID" value="MFD1321008.1"/>
    <property type="molecule type" value="Genomic_DNA"/>
</dbReference>
<dbReference type="Proteomes" id="UP001597260">
    <property type="component" value="Unassembled WGS sequence"/>
</dbReference>
<evidence type="ECO:0000313" key="3">
    <source>
        <dbReference type="Proteomes" id="UP001597260"/>
    </source>
</evidence>
<evidence type="ECO:0000256" key="1">
    <source>
        <dbReference type="SAM" id="Phobius"/>
    </source>
</evidence>
<dbReference type="InterPro" id="IPR007795">
    <property type="entry name" value="T7SS_EccB"/>
</dbReference>
<comment type="caution">
    <text evidence="2">The sequence shown here is derived from an EMBL/GenBank/DDBJ whole genome shotgun (WGS) entry which is preliminary data.</text>
</comment>
<accession>A0ABW3YD57</accession>
<dbReference type="Pfam" id="PF05108">
    <property type="entry name" value="T7SS_ESX1_EccB"/>
    <property type="match status" value="1"/>
</dbReference>
<evidence type="ECO:0000313" key="2">
    <source>
        <dbReference type="EMBL" id="MFD1321008.1"/>
    </source>
</evidence>
<keyword evidence="1" id="KW-1133">Transmembrane helix</keyword>
<dbReference type="InterPro" id="IPR044857">
    <property type="entry name" value="T7SS_EccB_R1"/>
</dbReference>
<dbReference type="PANTHER" id="PTHR40765:SF2">
    <property type="entry name" value="ESX-2 SECRETION SYSTEM ATPASE ECCB2"/>
    <property type="match status" value="1"/>
</dbReference>
<keyword evidence="1" id="KW-0812">Transmembrane</keyword>
<gene>
    <name evidence="2" type="primary">eccB</name>
    <name evidence="2" type="ORF">ACFQ4H_07900</name>
</gene>
<dbReference type="Gene3D" id="3.30.2390.20">
    <property type="entry name" value="Type VII secretion system EccB, repeat 1 domain"/>
    <property type="match status" value="1"/>
</dbReference>
<feature type="transmembrane region" description="Helical" evidence="1">
    <location>
        <begin position="41"/>
        <end position="62"/>
    </location>
</feature>
<dbReference type="NCBIfam" id="TIGR03919">
    <property type="entry name" value="T7SS_EccB"/>
    <property type="match status" value="1"/>
</dbReference>
<proteinExistence type="predicted"/>
<dbReference type="RefSeq" id="WP_377568668.1">
    <property type="nucleotide sequence ID" value="NZ_JBHTMP010000009.1"/>
</dbReference>
<keyword evidence="1" id="KW-0472">Membrane</keyword>
<name>A0ABW3YD57_9ACTN</name>